<evidence type="ECO:0000256" key="4">
    <source>
        <dbReference type="ARBA" id="ARBA00022614"/>
    </source>
</evidence>
<sequence length="677" mass="73506">MKEGRGRGMGIFLFSPMKLRYSPLFFALLVCVLPHVRAGDAEALLALKESLDAGNSLPWRASGSSVCEWEGVKECTNGRVTKLVLEHLNLSGVLSQKILNRLDQLRVLSFKGNSLSGEIPDLSGLVNLKSLYLSNNNFSGQFPSSISGLHRLKVVALSGNQISGPIPDSLLKLRRLYVLHLQDNLLTGAIPPFNQTSLRFFNVSNNRLSGDIPVTPALVRFNASSFSGNLELCGEQIQNTCGNGAVSPSLSLSPSYPQTPGSSSSSRRTKLVKIIAGSVGGFVGLLMCILLLCMICKCRERKSLAEVRSKGIGDEGAAMEEASGAGTAGGGRGGNNGGKQVGFSWESEGLGSLVFCGAGDQKMTYSLEDLLKASAETLGRGTIGSTYKAVMESGYIVTVKRLKDARYPRAEEFGRQMEVLGRLRHPNLVPLRAYFQAKEERLLVYDYFPNGSLFSLIHGSRTSGGGKPLHWTSCLKIAEDLANGLLHIHQNPGLTHGNLKSSNVLLGSDFESCLTDYGLNLFRDPDSLEEPSATSLFYRAPECRDIRKPSTQQADVYSFGVLLLELLTGKTPFQDLVQEHGSDIPKWVNSVREEETESGDDPASGNEASEEKLQALLNIAMACVSLTPHNRPTMREVLKMIRDTRAEAQISSNSSDHSPGRWSDIVQSLPREEHLSI</sequence>
<evidence type="ECO:0000256" key="3">
    <source>
        <dbReference type="ARBA" id="ARBA00022512"/>
    </source>
</evidence>
<dbReference type="SUPFAM" id="SSF52058">
    <property type="entry name" value="L domain-like"/>
    <property type="match status" value="1"/>
</dbReference>
<dbReference type="InterPro" id="IPR011009">
    <property type="entry name" value="Kinase-like_dom_sf"/>
</dbReference>
<dbReference type="SUPFAM" id="SSF56112">
    <property type="entry name" value="Protein kinase-like (PK-like)"/>
    <property type="match status" value="1"/>
</dbReference>
<dbReference type="Pfam" id="PF00560">
    <property type="entry name" value="LRR_1"/>
    <property type="match status" value="1"/>
</dbReference>
<keyword evidence="6 13" id="KW-0732">Signal</keyword>
<dbReference type="Pfam" id="PF08263">
    <property type="entry name" value="LRRNT_2"/>
    <property type="match status" value="1"/>
</dbReference>
<dbReference type="FunFam" id="3.80.10.10:FF:000400">
    <property type="entry name" value="Nuclear pore complex protein NUP107"/>
    <property type="match status" value="1"/>
</dbReference>
<dbReference type="PANTHER" id="PTHR48007">
    <property type="entry name" value="LEUCINE-RICH REPEAT RECEPTOR-LIKE PROTEIN KINASE PXC1"/>
    <property type="match status" value="1"/>
</dbReference>
<dbReference type="Gene3D" id="3.30.200.20">
    <property type="entry name" value="Phosphorylase Kinase, domain 1"/>
    <property type="match status" value="1"/>
</dbReference>
<evidence type="ECO:0000256" key="10">
    <source>
        <dbReference type="ARBA" id="ARBA00038043"/>
    </source>
</evidence>
<feature type="transmembrane region" description="Helical" evidence="12">
    <location>
        <begin position="274"/>
        <end position="295"/>
    </location>
</feature>
<proteinExistence type="inferred from homology"/>
<comment type="subcellular location">
    <subcellularLocation>
        <location evidence="2">Membrane</location>
    </subcellularLocation>
    <subcellularLocation>
        <location evidence="1">Secreted</location>
        <location evidence="1">Cell wall</location>
    </subcellularLocation>
</comment>
<keyword evidence="15" id="KW-1185">Reference proteome</keyword>
<keyword evidence="3" id="KW-0134">Cell wall</keyword>
<keyword evidence="4" id="KW-0433">Leucine-rich repeat</keyword>
<protein>
    <submittedName>
        <fullName evidence="16">Inactive leucine-rich repeat receptor-like serine/threonine-protein kinase At1g60630</fullName>
    </submittedName>
</protein>
<keyword evidence="8 12" id="KW-1133">Transmembrane helix</keyword>
<dbReference type="OrthoDB" id="4062651at2759"/>
<dbReference type="InterPro" id="IPR000719">
    <property type="entry name" value="Prot_kinase_dom"/>
</dbReference>
<evidence type="ECO:0000313" key="16">
    <source>
        <dbReference type="RefSeq" id="XP_022150059.1"/>
    </source>
</evidence>
<keyword evidence="3" id="KW-0964">Secreted</keyword>
<comment type="similarity">
    <text evidence="10">Belongs to the polygalacturonase-inhibiting protein family.</text>
</comment>
<feature type="region of interest" description="Disordered" evidence="11">
    <location>
        <begin position="648"/>
        <end position="677"/>
    </location>
</feature>
<dbReference type="KEGG" id="mcha:111018326"/>
<keyword evidence="5 12" id="KW-0812">Transmembrane</keyword>
<dbReference type="Pfam" id="PF13855">
    <property type="entry name" value="LRR_8"/>
    <property type="match status" value="1"/>
</dbReference>
<dbReference type="Gene3D" id="1.10.510.10">
    <property type="entry name" value="Transferase(Phosphotransferase) domain 1"/>
    <property type="match status" value="1"/>
</dbReference>
<dbReference type="GeneID" id="111018326"/>
<accession>A0A6J1D8X0</accession>
<dbReference type="AlphaFoldDB" id="A0A6J1D8X0"/>
<gene>
    <name evidence="16" type="primary">LOC111018326</name>
</gene>
<dbReference type="GO" id="GO:0004672">
    <property type="term" value="F:protein kinase activity"/>
    <property type="evidence" value="ECO:0007669"/>
    <property type="project" value="InterPro"/>
</dbReference>
<evidence type="ECO:0000256" key="1">
    <source>
        <dbReference type="ARBA" id="ARBA00004191"/>
    </source>
</evidence>
<dbReference type="InterPro" id="IPR001611">
    <property type="entry name" value="Leu-rich_rpt"/>
</dbReference>
<evidence type="ECO:0000256" key="9">
    <source>
        <dbReference type="ARBA" id="ARBA00023136"/>
    </source>
</evidence>
<dbReference type="RefSeq" id="XP_022150059.1">
    <property type="nucleotide sequence ID" value="XM_022294367.1"/>
</dbReference>
<feature type="signal peptide" evidence="13">
    <location>
        <begin position="1"/>
        <end position="38"/>
    </location>
</feature>
<dbReference type="Proteomes" id="UP000504603">
    <property type="component" value="Unplaced"/>
</dbReference>
<evidence type="ECO:0000256" key="2">
    <source>
        <dbReference type="ARBA" id="ARBA00004370"/>
    </source>
</evidence>
<organism evidence="15 16">
    <name type="scientific">Momordica charantia</name>
    <name type="common">Bitter gourd</name>
    <name type="synonym">Balsam pear</name>
    <dbReference type="NCBI Taxonomy" id="3673"/>
    <lineage>
        <taxon>Eukaryota</taxon>
        <taxon>Viridiplantae</taxon>
        <taxon>Streptophyta</taxon>
        <taxon>Embryophyta</taxon>
        <taxon>Tracheophyta</taxon>
        <taxon>Spermatophyta</taxon>
        <taxon>Magnoliopsida</taxon>
        <taxon>eudicotyledons</taxon>
        <taxon>Gunneridae</taxon>
        <taxon>Pentapetalae</taxon>
        <taxon>rosids</taxon>
        <taxon>fabids</taxon>
        <taxon>Cucurbitales</taxon>
        <taxon>Cucurbitaceae</taxon>
        <taxon>Momordiceae</taxon>
        <taxon>Momordica</taxon>
    </lineage>
</organism>
<dbReference type="GO" id="GO:0005524">
    <property type="term" value="F:ATP binding"/>
    <property type="evidence" value="ECO:0007669"/>
    <property type="project" value="InterPro"/>
</dbReference>
<feature type="region of interest" description="Disordered" evidence="11">
    <location>
        <begin position="587"/>
        <end position="608"/>
    </location>
</feature>
<dbReference type="InterPro" id="IPR046959">
    <property type="entry name" value="PRK1-6/SRF4-like"/>
</dbReference>
<dbReference type="InterPro" id="IPR013210">
    <property type="entry name" value="LRR_N_plant-typ"/>
</dbReference>
<keyword evidence="9 12" id="KW-0472">Membrane</keyword>
<evidence type="ECO:0000259" key="14">
    <source>
        <dbReference type="PROSITE" id="PS50011"/>
    </source>
</evidence>
<evidence type="ECO:0000256" key="12">
    <source>
        <dbReference type="SAM" id="Phobius"/>
    </source>
</evidence>
<evidence type="ECO:0000256" key="11">
    <source>
        <dbReference type="SAM" id="MobiDB-lite"/>
    </source>
</evidence>
<evidence type="ECO:0000256" key="7">
    <source>
        <dbReference type="ARBA" id="ARBA00022737"/>
    </source>
</evidence>
<dbReference type="Gene3D" id="3.80.10.10">
    <property type="entry name" value="Ribonuclease Inhibitor"/>
    <property type="match status" value="2"/>
</dbReference>
<feature type="chain" id="PRO_5027053340" evidence="13">
    <location>
        <begin position="39"/>
        <end position="677"/>
    </location>
</feature>
<evidence type="ECO:0000256" key="8">
    <source>
        <dbReference type="ARBA" id="ARBA00022989"/>
    </source>
</evidence>
<reference evidence="16" key="1">
    <citation type="submission" date="2025-08" db="UniProtKB">
        <authorList>
            <consortium name="RefSeq"/>
        </authorList>
    </citation>
    <scope>IDENTIFICATION</scope>
</reference>
<dbReference type="Pfam" id="PF00069">
    <property type="entry name" value="Pkinase"/>
    <property type="match status" value="1"/>
</dbReference>
<dbReference type="PANTHER" id="PTHR48007:SF39">
    <property type="entry name" value="PROTEIN KINASE DOMAIN-CONTAINING PROTEIN"/>
    <property type="match status" value="1"/>
</dbReference>
<name>A0A6J1D8X0_MOMCH</name>
<dbReference type="PROSITE" id="PS50011">
    <property type="entry name" value="PROTEIN_KINASE_DOM"/>
    <property type="match status" value="1"/>
</dbReference>
<feature type="domain" description="Protein kinase" evidence="14">
    <location>
        <begin position="372"/>
        <end position="650"/>
    </location>
</feature>
<evidence type="ECO:0000313" key="15">
    <source>
        <dbReference type="Proteomes" id="UP000504603"/>
    </source>
</evidence>
<dbReference type="GO" id="GO:0016020">
    <property type="term" value="C:membrane"/>
    <property type="evidence" value="ECO:0007669"/>
    <property type="project" value="UniProtKB-SubCell"/>
</dbReference>
<evidence type="ECO:0000256" key="5">
    <source>
        <dbReference type="ARBA" id="ARBA00022692"/>
    </source>
</evidence>
<keyword evidence="7" id="KW-0677">Repeat</keyword>
<evidence type="ECO:0000256" key="6">
    <source>
        <dbReference type="ARBA" id="ARBA00022729"/>
    </source>
</evidence>
<evidence type="ECO:0000256" key="13">
    <source>
        <dbReference type="SAM" id="SignalP"/>
    </source>
</evidence>
<dbReference type="InterPro" id="IPR032675">
    <property type="entry name" value="LRR_dom_sf"/>
</dbReference>